<dbReference type="InterPro" id="IPR001375">
    <property type="entry name" value="Peptidase_S9_cat"/>
</dbReference>
<dbReference type="Pfam" id="PF00326">
    <property type="entry name" value="Peptidase_S9"/>
    <property type="match status" value="1"/>
</dbReference>
<keyword evidence="1" id="KW-0378">Hydrolase</keyword>
<dbReference type="GO" id="GO:0004252">
    <property type="term" value="F:serine-type endopeptidase activity"/>
    <property type="evidence" value="ECO:0007669"/>
    <property type="project" value="TreeGrafter"/>
</dbReference>
<reference evidence="4" key="1">
    <citation type="submission" date="2018-12" db="EMBL/GenBank/DDBJ databases">
        <title>Bacillus chawlae sp. nov., Bacillus glennii sp. nov., and Bacillus saganii sp. nov. Isolated from the Vehicle Assembly Building at Kennedy Space Center where the Viking Spacecraft were Assembled.</title>
        <authorList>
            <person name="Seuylemezian A."/>
            <person name="Vaishampayan P."/>
        </authorList>
    </citation>
    <scope>NUCLEOTIDE SEQUENCE [LARGE SCALE GENOMIC DNA]</scope>
    <source>
        <strain evidence="4">DSM 13966</strain>
    </source>
</reference>
<dbReference type="OrthoDB" id="9812921at2"/>
<name>A0A427TTV5_9BACI</name>
<accession>A0A427TTV5</accession>
<dbReference type="Proteomes" id="UP000279911">
    <property type="component" value="Unassembled WGS sequence"/>
</dbReference>
<comment type="caution">
    <text evidence="3">The sequence shown here is derived from an EMBL/GenBank/DDBJ whole genome shotgun (WGS) entry which is preliminary data.</text>
</comment>
<dbReference type="PANTHER" id="PTHR42776:SF27">
    <property type="entry name" value="DIPEPTIDYL PEPTIDASE FAMILY MEMBER 6"/>
    <property type="match status" value="1"/>
</dbReference>
<dbReference type="PANTHER" id="PTHR42776">
    <property type="entry name" value="SERINE PEPTIDASE S9 FAMILY MEMBER"/>
    <property type="match status" value="1"/>
</dbReference>
<gene>
    <name evidence="3" type="ORF">EJA10_08730</name>
</gene>
<protein>
    <submittedName>
        <fullName evidence="3">S9 family peptidase</fullName>
    </submittedName>
</protein>
<dbReference type="GO" id="GO:0006508">
    <property type="term" value="P:proteolysis"/>
    <property type="evidence" value="ECO:0007669"/>
    <property type="project" value="InterPro"/>
</dbReference>
<evidence type="ECO:0000313" key="3">
    <source>
        <dbReference type="EMBL" id="RSD27890.1"/>
    </source>
</evidence>
<dbReference type="SUPFAM" id="SSF53474">
    <property type="entry name" value="alpha/beta-Hydrolases"/>
    <property type="match status" value="1"/>
</dbReference>
<dbReference type="Gene3D" id="3.40.50.1820">
    <property type="entry name" value="alpha/beta hydrolase"/>
    <property type="match status" value="1"/>
</dbReference>
<sequence>MCECPVAISKKFHIKGVLTVPIDGQIITAYKFPSPNPAVELEMVTYYAGGLRIKGLLAKPADGSGTEGFLYLRGGIKNVGKVRPARITQFASEGFTVFAPFYRGNQGGEGDEDFGGEDRVDAFAGFQLLQSLPWVERIHVFGFSRGGLMALLTGINFPETASVVTWGGVTDMFLTYVERKDMRRMMKRVIGGSPKKVPKRYKFRTPLYQIENLKAPVLLIHGRKDHNVSIEHSYRLEKRLKELDKPVESWYFDDYTHYFPPVMNRKVVSDLTNWMKSQPEQ</sequence>
<organism evidence="3 4">
    <name type="scientific">Mesobacillus subterraneus</name>
    <dbReference type="NCBI Taxonomy" id="285983"/>
    <lineage>
        <taxon>Bacteria</taxon>
        <taxon>Bacillati</taxon>
        <taxon>Bacillota</taxon>
        <taxon>Bacilli</taxon>
        <taxon>Bacillales</taxon>
        <taxon>Bacillaceae</taxon>
        <taxon>Mesobacillus</taxon>
    </lineage>
</organism>
<evidence type="ECO:0000256" key="1">
    <source>
        <dbReference type="ARBA" id="ARBA00022801"/>
    </source>
</evidence>
<dbReference type="EMBL" id="RSFW01000010">
    <property type="protein sequence ID" value="RSD27890.1"/>
    <property type="molecule type" value="Genomic_DNA"/>
</dbReference>
<proteinExistence type="predicted"/>
<dbReference type="STRING" id="285983.UB32_15605"/>
<evidence type="ECO:0000313" key="4">
    <source>
        <dbReference type="Proteomes" id="UP000279911"/>
    </source>
</evidence>
<evidence type="ECO:0000259" key="2">
    <source>
        <dbReference type="Pfam" id="PF00326"/>
    </source>
</evidence>
<dbReference type="AlphaFoldDB" id="A0A427TTV5"/>
<feature type="domain" description="Peptidase S9 prolyl oligopeptidase catalytic" evidence="2">
    <location>
        <begin position="86"/>
        <end position="277"/>
    </location>
</feature>
<dbReference type="InterPro" id="IPR029058">
    <property type="entry name" value="AB_hydrolase_fold"/>
</dbReference>